<evidence type="ECO:0000256" key="1">
    <source>
        <dbReference type="ARBA" id="ARBA00023002"/>
    </source>
</evidence>
<dbReference type="PANTHER" id="PTHR13789">
    <property type="entry name" value="MONOOXYGENASE"/>
    <property type="match status" value="1"/>
</dbReference>
<keyword evidence="1" id="KW-0560">Oxidoreductase</keyword>
<evidence type="ECO:0000256" key="2">
    <source>
        <dbReference type="ARBA" id="ARBA00023033"/>
    </source>
</evidence>
<proteinExistence type="predicted"/>
<keyword evidence="2" id="KW-0503">Monooxygenase</keyword>
<name>A0A1I6H8G9_9FLAO</name>
<dbReference type="STRING" id="440514.SAMN04488010_0052"/>
<dbReference type="InterPro" id="IPR050493">
    <property type="entry name" value="FAD-dep_Monooxygenase_BioMet"/>
</dbReference>
<dbReference type="PANTHER" id="PTHR13789:SF309">
    <property type="entry name" value="PUTATIVE (AFU_ORTHOLOGUE AFUA_6G14510)-RELATED"/>
    <property type="match status" value="1"/>
</dbReference>
<dbReference type="SUPFAM" id="SSF51905">
    <property type="entry name" value="FAD/NAD(P)-binding domain"/>
    <property type="match status" value="1"/>
</dbReference>
<gene>
    <name evidence="4" type="ORF">SAMN04488010_0052</name>
</gene>
<evidence type="ECO:0000313" key="5">
    <source>
        <dbReference type="Proteomes" id="UP000199462"/>
    </source>
</evidence>
<evidence type="ECO:0000313" key="4">
    <source>
        <dbReference type="EMBL" id="SFR50597.1"/>
    </source>
</evidence>
<organism evidence="4 5">
    <name type="scientific">Maribacter stanieri</name>
    <dbReference type="NCBI Taxonomy" id="440514"/>
    <lineage>
        <taxon>Bacteria</taxon>
        <taxon>Pseudomonadati</taxon>
        <taxon>Bacteroidota</taxon>
        <taxon>Flavobacteriia</taxon>
        <taxon>Flavobacteriales</taxon>
        <taxon>Flavobacteriaceae</taxon>
        <taxon>Maribacter</taxon>
    </lineage>
</organism>
<dbReference type="RefSeq" id="WP_091900529.1">
    <property type="nucleotide sequence ID" value="NZ_FOYX01000001.1"/>
</dbReference>
<reference evidence="5" key="1">
    <citation type="submission" date="2016-10" db="EMBL/GenBank/DDBJ databases">
        <authorList>
            <person name="Varghese N."/>
            <person name="Submissions S."/>
        </authorList>
    </citation>
    <scope>NUCLEOTIDE SEQUENCE [LARGE SCALE GENOMIC DNA]</scope>
    <source>
        <strain evidence="5">DSM 19891</strain>
    </source>
</reference>
<dbReference type="PRINTS" id="PR00420">
    <property type="entry name" value="RNGMNOXGNASE"/>
</dbReference>
<evidence type="ECO:0000259" key="3">
    <source>
        <dbReference type="Pfam" id="PF01494"/>
    </source>
</evidence>
<dbReference type="NCBIfam" id="NF005313">
    <property type="entry name" value="PRK06847.1"/>
    <property type="match status" value="1"/>
</dbReference>
<protein>
    <submittedName>
        <fullName evidence="4">2-polyprenyl-6-methoxyphenol hydroxylase</fullName>
    </submittedName>
</protein>
<dbReference type="GO" id="GO:0004497">
    <property type="term" value="F:monooxygenase activity"/>
    <property type="evidence" value="ECO:0007669"/>
    <property type="project" value="UniProtKB-KW"/>
</dbReference>
<accession>A0A1I6H8G9</accession>
<dbReference type="AlphaFoldDB" id="A0A1I6H8G9"/>
<feature type="domain" description="FAD-binding" evidence="3">
    <location>
        <begin position="6"/>
        <end position="341"/>
    </location>
</feature>
<dbReference type="InterPro" id="IPR036188">
    <property type="entry name" value="FAD/NAD-bd_sf"/>
</dbReference>
<sequence length="379" mass="41789">MSAVKKVLVVGGGIGGQSVAIALAQKGVEVEIAERLDVYNVYGVGIIQQMNALRALDELGLADETMKQGYPYGQLKMYTSTGHFIGLAGAPPIGKYPSHNGISRRTLHEIMYDKAIKLGVHYKMGTTVTHIENNKDDVTVTFTDNTKKTYDILIASDGINSDMRKLIFGDFKPKYMGVSVWRYAFKKHEDLDTAYMYYGKRSKIGFIPMSDDSMYMFLVSAEGADNPWIEKSAYVPMLKDYLSEFPAKIAQDIIPQITEPDLVNYRPIEASHLPDPWFKNRAIVIGDGAHATVPQLGSGAALALEDGVVLAEELDKADTVEKAFTAFMKRRHQRCMAIVDASETLAEWELLEFEGKPLPEGANIGQVIGKAVGTLMAPH</sequence>
<keyword evidence="5" id="KW-1185">Reference proteome</keyword>
<dbReference type="InterPro" id="IPR002938">
    <property type="entry name" value="FAD-bd"/>
</dbReference>
<dbReference type="Gene3D" id="3.50.50.60">
    <property type="entry name" value="FAD/NAD(P)-binding domain"/>
    <property type="match status" value="1"/>
</dbReference>
<dbReference type="GO" id="GO:0071949">
    <property type="term" value="F:FAD binding"/>
    <property type="evidence" value="ECO:0007669"/>
    <property type="project" value="InterPro"/>
</dbReference>
<dbReference type="Pfam" id="PF01494">
    <property type="entry name" value="FAD_binding_3"/>
    <property type="match status" value="1"/>
</dbReference>
<dbReference type="EMBL" id="FOYX01000001">
    <property type="protein sequence ID" value="SFR50597.1"/>
    <property type="molecule type" value="Genomic_DNA"/>
</dbReference>
<dbReference type="Proteomes" id="UP000199462">
    <property type="component" value="Unassembled WGS sequence"/>
</dbReference>